<dbReference type="PANTHER" id="PTHR30250:SF10">
    <property type="entry name" value="LIPOPOLYSACCHARIDE BIOSYNTHESIS PROTEIN WZXC"/>
    <property type="match status" value="1"/>
</dbReference>
<evidence type="ECO:0000256" key="1">
    <source>
        <dbReference type="ARBA" id="ARBA00004651"/>
    </source>
</evidence>
<dbReference type="Pfam" id="PF13440">
    <property type="entry name" value="Polysacc_synt_3"/>
    <property type="match status" value="1"/>
</dbReference>
<feature type="transmembrane region" description="Helical" evidence="8">
    <location>
        <begin position="98"/>
        <end position="124"/>
    </location>
</feature>
<feature type="region of interest" description="Disordered" evidence="7">
    <location>
        <begin position="1"/>
        <end position="20"/>
    </location>
</feature>
<evidence type="ECO:0000313" key="9">
    <source>
        <dbReference type="EMBL" id="MEW9853610.1"/>
    </source>
</evidence>
<feature type="transmembrane region" description="Helical" evidence="8">
    <location>
        <begin position="306"/>
        <end position="325"/>
    </location>
</feature>
<feature type="transmembrane region" description="Helical" evidence="8">
    <location>
        <begin position="373"/>
        <end position="394"/>
    </location>
</feature>
<comment type="caution">
    <text evidence="9">The sequence shown here is derived from an EMBL/GenBank/DDBJ whole genome shotgun (WGS) entry which is preliminary data.</text>
</comment>
<comment type="similarity">
    <text evidence="2">Belongs to the polysaccharide synthase family.</text>
</comment>
<keyword evidence="5 8" id="KW-1133">Transmembrane helix</keyword>
<comment type="subcellular location">
    <subcellularLocation>
        <location evidence="1">Cell membrane</location>
        <topology evidence="1">Multi-pass membrane protein</topology>
    </subcellularLocation>
</comment>
<feature type="transmembrane region" description="Helical" evidence="8">
    <location>
        <begin position="164"/>
        <end position="183"/>
    </location>
</feature>
<feature type="transmembrane region" description="Helical" evidence="8">
    <location>
        <begin position="130"/>
        <end position="152"/>
    </location>
</feature>
<feature type="transmembrane region" description="Helical" evidence="8">
    <location>
        <begin position="189"/>
        <end position="209"/>
    </location>
</feature>
<dbReference type="RefSeq" id="WP_367767704.1">
    <property type="nucleotide sequence ID" value="NZ_JBFNXR010000007.1"/>
</dbReference>
<organism evidence="9 10">
    <name type="scientific">Novosphingobium rhizovicinum</name>
    <dbReference type="NCBI Taxonomy" id="3228928"/>
    <lineage>
        <taxon>Bacteria</taxon>
        <taxon>Pseudomonadati</taxon>
        <taxon>Pseudomonadota</taxon>
        <taxon>Alphaproteobacteria</taxon>
        <taxon>Sphingomonadales</taxon>
        <taxon>Sphingomonadaceae</taxon>
        <taxon>Novosphingobium</taxon>
    </lineage>
</organism>
<evidence type="ECO:0000256" key="5">
    <source>
        <dbReference type="ARBA" id="ARBA00022989"/>
    </source>
</evidence>
<keyword evidence="6 8" id="KW-0472">Membrane</keyword>
<dbReference type="PANTHER" id="PTHR30250">
    <property type="entry name" value="PST FAMILY PREDICTED COLANIC ACID TRANSPORTER"/>
    <property type="match status" value="1"/>
</dbReference>
<dbReference type="InterPro" id="IPR050833">
    <property type="entry name" value="Poly_Biosynth_Transport"/>
</dbReference>
<feature type="transmembrane region" description="Helical" evidence="8">
    <location>
        <begin position="58"/>
        <end position="77"/>
    </location>
</feature>
<feature type="transmembrane region" description="Helical" evidence="8">
    <location>
        <begin position="461"/>
        <end position="483"/>
    </location>
</feature>
<name>A0ABV3R7X2_9SPHN</name>
<dbReference type="EMBL" id="JBFNXR010000007">
    <property type="protein sequence ID" value="MEW9853610.1"/>
    <property type="molecule type" value="Genomic_DNA"/>
</dbReference>
<protein>
    <submittedName>
        <fullName evidence="9">Oligosaccharide flippase family protein</fullName>
    </submittedName>
</protein>
<keyword evidence="10" id="KW-1185">Reference proteome</keyword>
<feature type="transmembrane region" description="Helical" evidence="8">
    <location>
        <begin position="345"/>
        <end position="366"/>
    </location>
</feature>
<accession>A0ABV3R7X2</accession>
<feature type="transmembrane region" description="Helical" evidence="8">
    <location>
        <begin position="400"/>
        <end position="418"/>
    </location>
</feature>
<dbReference type="Proteomes" id="UP001556118">
    <property type="component" value="Unassembled WGS sequence"/>
</dbReference>
<gene>
    <name evidence="9" type="ORF">ABUH87_00165</name>
</gene>
<keyword evidence="3" id="KW-1003">Cell membrane</keyword>
<evidence type="ECO:0000256" key="2">
    <source>
        <dbReference type="ARBA" id="ARBA00007430"/>
    </source>
</evidence>
<evidence type="ECO:0000313" key="10">
    <source>
        <dbReference type="Proteomes" id="UP001556118"/>
    </source>
</evidence>
<reference evidence="9 10" key="1">
    <citation type="submission" date="2024-06" db="EMBL/GenBank/DDBJ databases">
        <title>Novosphingobium rhizovicinus M1R2S20.</title>
        <authorList>
            <person name="Sun J.-Q."/>
        </authorList>
    </citation>
    <scope>NUCLEOTIDE SEQUENCE [LARGE SCALE GENOMIC DNA]</scope>
    <source>
        <strain evidence="9 10">M1R2S20</strain>
    </source>
</reference>
<sequence length="488" mass="52746">MSSATYDAVPEGTGTSSKSKSLKSDALWTGLDIFVSSGLAFAFRLVAAKFLAPADFGIIAVAMTSYAVVQVINEFGLSATIIQREQARFSIDLVNTAYTASCVLSVALLAINTILIAPVATIYFNSASVGYVTTALGIAFLGTPFVSIGRALMFRERRYRQVTMSRVISTVASLAVAATWLAFDRSVWVLVAQLVSAQILLAVAITNTSDWTPKLLFRRDVFKEAFSYSGLVFANDLFVSVARNFDVITLGRILTQYQVGLYSLAFYITDVARTNLMSVLNRVMFTQYSSVQGDLTRVRHLYVRTLAWNCAFIFPVMILIIMAGPSLTTHFLGSDWLGMTVPLQILAVSVIIHAAGGTTSTVYKALGRPGLDLALFAFTSVVILLPLLIVATLWLGVVGAAIAIATNKLISVLIRQYYLDKLVGATALRVVKIVAELLLAQLPIVAVFLAVRFVWPEGRWLGELLAAVIAGGAYFGIAGAIFLRARKA</sequence>
<keyword evidence="4 8" id="KW-0812">Transmembrane</keyword>
<evidence type="ECO:0000256" key="4">
    <source>
        <dbReference type="ARBA" id="ARBA00022692"/>
    </source>
</evidence>
<feature type="transmembrane region" description="Helical" evidence="8">
    <location>
        <begin position="26"/>
        <end position="46"/>
    </location>
</feature>
<evidence type="ECO:0000256" key="6">
    <source>
        <dbReference type="ARBA" id="ARBA00023136"/>
    </source>
</evidence>
<evidence type="ECO:0000256" key="7">
    <source>
        <dbReference type="SAM" id="MobiDB-lite"/>
    </source>
</evidence>
<evidence type="ECO:0000256" key="8">
    <source>
        <dbReference type="SAM" id="Phobius"/>
    </source>
</evidence>
<evidence type="ECO:0000256" key="3">
    <source>
        <dbReference type="ARBA" id="ARBA00022475"/>
    </source>
</evidence>
<feature type="transmembrane region" description="Helical" evidence="8">
    <location>
        <begin position="430"/>
        <end position="455"/>
    </location>
</feature>
<proteinExistence type="inferred from homology"/>